<evidence type="ECO:0000313" key="4">
    <source>
        <dbReference type="Proteomes" id="UP001580346"/>
    </source>
</evidence>
<dbReference type="RefSeq" id="WP_375358131.1">
    <property type="nucleotide sequence ID" value="NZ_JBHHMI010000043.1"/>
</dbReference>
<protein>
    <submittedName>
        <fullName evidence="3">Recombinase family protein</fullName>
    </submittedName>
</protein>
<dbReference type="PANTHER" id="PTHR30461">
    <property type="entry name" value="DNA-INVERTASE FROM LAMBDOID PROPHAGE"/>
    <property type="match status" value="1"/>
</dbReference>
<dbReference type="InterPro" id="IPR038109">
    <property type="entry name" value="DNA_bind_recomb_sf"/>
</dbReference>
<evidence type="ECO:0000313" key="3">
    <source>
        <dbReference type="EMBL" id="MFB5269861.1"/>
    </source>
</evidence>
<dbReference type="InterPro" id="IPR006119">
    <property type="entry name" value="Resolv_N"/>
</dbReference>
<feature type="domain" description="Recombinase" evidence="2">
    <location>
        <begin position="163"/>
        <end position="287"/>
    </location>
</feature>
<dbReference type="CDD" id="cd00338">
    <property type="entry name" value="Ser_Recombinase"/>
    <property type="match status" value="1"/>
</dbReference>
<sequence length="478" mass="55947">MMDGNTGIFGALYLRISRSKGENEDTLQNHRELMEEFCREHDYTFEVYEEIVSGGKHQLEARPQLQKLLRSLGRYQAIFAVSLDRLSRNGLISQIIKKECIEHDVKIITPTQAFDLASSEASRHLYDISSLYASMEYEMIGRRTKVNKMQRARRGEHVSGRAAYGYWRNPDTRKLEIYEPEAGMVRYIFKLYLQGMSCRKIADRLNRDGFKTQHLHPFQPTGIQQILRNPVYKGTLVFHNRQRIKKGQVYRYKIVETIVTEDAHPALIPVEEWERVNWDKMDRGGATLTRERPADKMGDTLLKDLLFCGICGKKLELIKTKSGAIFIRHCKKLLPDSRMKCNNQGMRLQLLNEQHLQENKEEQEELVQPALARELPYELLKRAHTRVKQHPVLQESRAQLLQQIRQLRQPSPVNLKAHQPGSFEHFKSLPAEKQNEILKLLIQRVHYERVMPEELRGLPPRSPKRQAYPFRCTIEYYG</sequence>
<dbReference type="InterPro" id="IPR050639">
    <property type="entry name" value="SSR_resolvase"/>
</dbReference>
<dbReference type="InterPro" id="IPR036162">
    <property type="entry name" value="Resolvase-like_N_sf"/>
</dbReference>
<dbReference type="Pfam" id="PF07508">
    <property type="entry name" value="Recombinase"/>
    <property type="match status" value="1"/>
</dbReference>
<keyword evidence="4" id="KW-1185">Reference proteome</keyword>
<dbReference type="PROSITE" id="PS51737">
    <property type="entry name" value="RECOMBINASE_DNA_BIND"/>
    <property type="match status" value="1"/>
</dbReference>
<dbReference type="InterPro" id="IPR011109">
    <property type="entry name" value="DNA_bind_recombinase_dom"/>
</dbReference>
<dbReference type="Gene3D" id="3.90.1750.20">
    <property type="entry name" value="Putative Large Serine Recombinase, Chain B, Domain 2"/>
    <property type="match status" value="1"/>
</dbReference>
<dbReference type="SMART" id="SM00857">
    <property type="entry name" value="Resolvase"/>
    <property type="match status" value="1"/>
</dbReference>
<comment type="caution">
    <text evidence="3">The sequence shown here is derived from an EMBL/GenBank/DDBJ whole genome shotgun (WGS) entry which is preliminary data.</text>
</comment>
<organism evidence="3 4">
    <name type="scientific">Paenibacillus enshidis</name>
    <dbReference type="NCBI Taxonomy" id="1458439"/>
    <lineage>
        <taxon>Bacteria</taxon>
        <taxon>Bacillati</taxon>
        <taxon>Bacillota</taxon>
        <taxon>Bacilli</taxon>
        <taxon>Bacillales</taxon>
        <taxon>Paenibacillaceae</taxon>
        <taxon>Paenibacillus</taxon>
    </lineage>
</organism>
<name>A0ABV5B377_9BACL</name>
<reference evidence="3 4" key="1">
    <citation type="submission" date="2024-09" db="EMBL/GenBank/DDBJ databases">
        <title>Paenibacillus zeirhizospherea sp. nov., isolated from surface of the maize (Zea mays) roots in a horticulture field, Hungary.</title>
        <authorList>
            <person name="Marton D."/>
            <person name="Farkas M."/>
            <person name="Bedics A."/>
            <person name="Toth E."/>
            <person name="Tancsics A."/>
            <person name="Boka K."/>
            <person name="Maroti G."/>
            <person name="Kriszt B."/>
            <person name="Cserhati M."/>
        </authorList>
    </citation>
    <scope>NUCLEOTIDE SEQUENCE [LARGE SCALE GENOMIC DNA]</scope>
    <source>
        <strain evidence="3 4">KCTC 33519</strain>
    </source>
</reference>
<evidence type="ECO:0000259" key="1">
    <source>
        <dbReference type="PROSITE" id="PS51736"/>
    </source>
</evidence>
<accession>A0ABV5B377</accession>
<dbReference type="Gene3D" id="3.40.50.1390">
    <property type="entry name" value="Resolvase, N-terminal catalytic domain"/>
    <property type="match status" value="1"/>
</dbReference>
<proteinExistence type="predicted"/>
<dbReference type="Proteomes" id="UP001580346">
    <property type="component" value="Unassembled WGS sequence"/>
</dbReference>
<dbReference type="Pfam" id="PF00239">
    <property type="entry name" value="Resolvase"/>
    <property type="match status" value="1"/>
</dbReference>
<dbReference type="EMBL" id="JBHHMI010000043">
    <property type="protein sequence ID" value="MFB5269861.1"/>
    <property type="molecule type" value="Genomic_DNA"/>
</dbReference>
<dbReference type="PANTHER" id="PTHR30461:SF23">
    <property type="entry name" value="DNA RECOMBINASE-RELATED"/>
    <property type="match status" value="1"/>
</dbReference>
<dbReference type="PROSITE" id="PS51736">
    <property type="entry name" value="RECOMBINASES_3"/>
    <property type="match status" value="1"/>
</dbReference>
<dbReference type="SUPFAM" id="SSF53041">
    <property type="entry name" value="Resolvase-like"/>
    <property type="match status" value="1"/>
</dbReference>
<feature type="domain" description="Resolvase/invertase-type recombinase catalytic" evidence="1">
    <location>
        <begin position="9"/>
        <end position="155"/>
    </location>
</feature>
<gene>
    <name evidence="3" type="ORF">ACE41H_24200</name>
</gene>
<evidence type="ECO:0000259" key="2">
    <source>
        <dbReference type="PROSITE" id="PS51737"/>
    </source>
</evidence>